<dbReference type="GO" id="GO:0003700">
    <property type="term" value="F:DNA-binding transcription factor activity"/>
    <property type="evidence" value="ECO:0007669"/>
    <property type="project" value="TreeGrafter"/>
</dbReference>
<feature type="DNA-binding region" description="H-T-H motif" evidence="4">
    <location>
        <begin position="53"/>
        <end position="72"/>
    </location>
</feature>
<organism evidence="7">
    <name type="scientific">Streptomyces sp. R08</name>
    <dbReference type="NCBI Taxonomy" id="3238624"/>
    <lineage>
        <taxon>Bacteria</taxon>
        <taxon>Bacillati</taxon>
        <taxon>Actinomycetota</taxon>
        <taxon>Actinomycetes</taxon>
        <taxon>Kitasatosporales</taxon>
        <taxon>Streptomycetaceae</taxon>
        <taxon>Streptomyces</taxon>
    </lineage>
</organism>
<dbReference type="Pfam" id="PF02909">
    <property type="entry name" value="TetR_C_1"/>
    <property type="match status" value="1"/>
</dbReference>
<dbReference type="AlphaFoldDB" id="A0AB39MF45"/>
<feature type="region of interest" description="Disordered" evidence="5">
    <location>
        <begin position="1"/>
        <end position="28"/>
    </location>
</feature>
<keyword evidence="1" id="KW-0805">Transcription regulation</keyword>
<dbReference type="PANTHER" id="PTHR30055">
    <property type="entry name" value="HTH-TYPE TRANSCRIPTIONAL REGULATOR RUTR"/>
    <property type="match status" value="1"/>
</dbReference>
<dbReference type="GO" id="GO:0000976">
    <property type="term" value="F:transcription cis-regulatory region binding"/>
    <property type="evidence" value="ECO:0007669"/>
    <property type="project" value="TreeGrafter"/>
</dbReference>
<dbReference type="PANTHER" id="PTHR30055:SF151">
    <property type="entry name" value="TRANSCRIPTIONAL REGULATORY PROTEIN"/>
    <property type="match status" value="1"/>
</dbReference>
<sequence>MPADPRDPHDPRDPRDPRNPRQRRAARKKPITVERITDAALEVVATEGYDALTIRRVAAVLGTGPSSLYAHIVTKDDIDDLLIGRLYAEVTLPEPDPAAWREQLAGVYTQIRDLYLKYPGISRAALAMVPTSLETLRVGEGILAILLAGGIEPRTAGWARDALSLYVGAYALEQSLVRQRRRQENPEWVLSQEELLAHFTALPPEQFPQTRAHAAELTSGTGPDRFEFTLGLLMNNLAPTAG</sequence>
<dbReference type="InterPro" id="IPR009057">
    <property type="entry name" value="Homeodomain-like_sf"/>
</dbReference>
<evidence type="ECO:0000256" key="5">
    <source>
        <dbReference type="SAM" id="MobiDB-lite"/>
    </source>
</evidence>
<feature type="domain" description="HTH tetR-type" evidence="6">
    <location>
        <begin position="30"/>
        <end position="90"/>
    </location>
</feature>
<keyword evidence="2 4" id="KW-0238">DNA-binding</keyword>
<reference evidence="7" key="1">
    <citation type="submission" date="2024-07" db="EMBL/GenBank/DDBJ databases">
        <authorList>
            <person name="Yu S.T."/>
        </authorList>
    </citation>
    <scope>NUCLEOTIDE SEQUENCE</scope>
    <source>
        <strain evidence="7">R08</strain>
    </source>
</reference>
<protein>
    <submittedName>
        <fullName evidence="7">TetR/AcrR family transcriptional regulator</fullName>
    </submittedName>
</protein>
<name>A0AB39MF45_9ACTN</name>
<evidence type="ECO:0000256" key="4">
    <source>
        <dbReference type="PROSITE-ProRule" id="PRU00335"/>
    </source>
</evidence>
<evidence type="ECO:0000313" key="7">
    <source>
        <dbReference type="EMBL" id="XDQ03544.1"/>
    </source>
</evidence>
<gene>
    <name evidence="7" type="ORF">AB5J58_26825</name>
</gene>
<evidence type="ECO:0000256" key="3">
    <source>
        <dbReference type="ARBA" id="ARBA00023163"/>
    </source>
</evidence>
<dbReference type="Gene3D" id="1.10.357.10">
    <property type="entry name" value="Tetracycline Repressor, domain 2"/>
    <property type="match status" value="1"/>
</dbReference>
<keyword evidence="3" id="KW-0804">Transcription</keyword>
<proteinExistence type="predicted"/>
<feature type="compositionally biased region" description="Basic and acidic residues" evidence="5">
    <location>
        <begin position="1"/>
        <end position="19"/>
    </location>
</feature>
<dbReference type="Pfam" id="PF00440">
    <property type="entry name" value="TetR_N"/>
    <property type="match status" value="1"/>
</dbReference>
<dbReference type="EMBL" id="CP163431">
    <property type="protein sequence ID" value="XDQ03544.1"/>
    <property type="molecule type" value="Genomic_DNA"/>
</dbReference>
<dbReference type="InterPro" id="IPR050109">
    <property type="entry name" value="HTH-type_TetR-like_transc_reg"/>
</dbReference>
<accession>A0AB39MF45</accession>
<evidence type="ECO:0000259" key="6">
    <source>
        <dbReference type="PROSITE" id="PS50977"/>
    </source>
</evidence>
<dbReference type="PROSITE" id="PS50977">
    <property type="entry name" value="HTH_TETR_2"/>
    <property type="match status" value="1"/>
</dbReference>
<dbReference type="InterPro" id="IPR001647">
    <property type="entry name" value="HTH_TetR"/>
</dbReference>
<evidence type="ECO:0000256" key="2">
    <source>
        <dbReference type="ARBA" id="ARBA00023125"/>
    </source>
</evidence>
<dbReference type="SUPFAM" id="SSF46689">
    <property type="entry name" value="Homeodomain-like"/>
    <property type="match status" value="1"/>
</dbReference>
<dbReference type="RefSeq" id="WP_369189402.1">
    <property type="nucleotide sequence ID" value="NZ_CP163431.1"/>
</dbReference>
<dbReference type="InterPro" id="IPR036271">
    <property type="entry name" value="Tet_transcr_reg_TetR-rel_C_sf"/>
</dbReference>
<dbReference type="InterPro" id="IPR004111">
    <property type="entry name" value="Repressor_TetR_C"/>
</dbReference>
<evidence type="ECO:0000256" key="1">
    <source>
        <dbReference type="ARBA" id="ARBA00023015"/>
    </source>
</evidence>
<dbReference type="GO" id="GO:0045892">
    <property type="term" value="P:negative regulation of DNA-templated transcription"/>
    <property type="evidence" value="ECO:0007669"/>
    <property type="project" value="InterPro"/>
</dbReference>
<dbReference type="SUPFAM" id="SSF48498">
    <property type="entry name" value="Tetracyclin repressor-like, C-terminal domain"/>
    <property type="match status" value="1"/>
</dbReference>